<dbReference type="EMBL" id="JANFXK010000010">
    <property type="protein sequence ID" value="MCQ4637044.1"/>
    <property type="molecule type" value="Genomic_DNA"/>
</dbReference>
<dbReference type="InterPro" id="IPR016166">
    <property type="entry name" value="FAD-bd_PCMH"/>
</dbReference>
<accession>A0ABT1RPF0</accession>
<dbReference type="SMART" id="SM01092">
    <property type="entry name" value="CO_deh_flav_C"/>
    <property type="match status" value="1"/>
</dbReference>
<comment type="caution">
    <text evidence="5">The sequence shown here is derived from an EMBL/GenBank/DDBJ whole genome shotgun (WGS) entry which is preliminary data.</text>
</comment>
<evidence type="ECO:0000256" key="3">
    <source>
        <dbReference type="ARBA" id="ARBA00023002"/>
    </source>
</evidence>
<evidence type="ECO:0000259" key="4">
    <source>
        <dbReference type="PROSITE" id="PS51387"/>
    </source>
</evidence>
<evidence type="ECO:0000256" key="2">
    <source>
        <dbReference type="ARBA" id="ARBA00022827"/>
    </source>
</evidence>
<dbReference type="InterPro" id="IPR016167">
    <property type="entry name" value="FAD-bd_PCMH_sub1"/>
</dbReference>
<keyword evidence="3" id="KW-0560">Oxidoreductase</keyword>
<dbReference type="InterPro" id="IPR005107">
    <property type="entry name" value="CO_DH_flav_C"/>
</dbReference>
<dbReference type="PANTHER" id="PTHR42659">
    <property type="entry name" value="XANTHINE DEHYDROGENASE SUBUNIT C-RELATED"/>
    <property type="match status" value="1"/>
</dbReference>
<dbReference type="InterPro" id="IPR002346">
    <property type="entry name" value="Mopterin_DH_FAD-bd"/>
</dbReference>
<dbReference type="Gene3D" id="3.30.43.10">
    <property type="entry name" value="Uridine Diphospho-n-acetylenolpyruvylglucosamine Reductase, domain 2"/>
    <property type="match status" value="1"/>
</dbReference>
<dbReference type="Pfam" id="PF00941">
    <property type="entry name" value="FAD_binding_5"/>
    <property type="match status" value="1"/>
</dbReference>
<evidence type="ECO:0000313" key="6">
    <source>
        <dbReference type="Proteomes" id="UP001524502"/>
    </source>
</evidence>
<keyword evidence="2" id="KW-0274">FAD</keyword>
<dbReference type="InterPro" id="IPR036683">
    <property type="entry name" value="CO_DH_flav_C_dom_sf"/>
</dbReference>
<dbReference type="RefSeq" id="WP_256132238.1">
    <property type="nucleotide sequence ID" value="NZ_JANFXK010000010.1"/>
</dbReference>
<proteinExistence type="predicted"/>
<evidence type="ECO:0000313" key="5">
    <source>
        <dbReference type="EMBL" id="MCQ4637044.1"/>
    </source>
</evidence>
<gene>
    <name evidence="5" type="ORF">NE619_09930</name>
</gene>
<dbReference type="Gene3D" id="3.30.465.10">
    <property type="match status" value="1"/>
</dbReference>
<keyword evidence="1" id="KW-0285">Flavoprotein</keyword>
<dbReference type="Pfam" id="PF03450">
    <property type="entry name" value="CO_deh_flav_C"/>
    <property type="match status" value="1"/>
</dbReference>
<feature type="domain" description="FAD-binding PCMH-type" evidence="4">
    <location>
        <begin position="1"/>
        <end position="181"/>
    </location>
</feature>
<dbReference type="PANTHER" id="PTHR42659:SF2">
    <property type="entry name" value="XANTHINE DEHYDROGENASE SUBUNIT C-RELATED"/>
    <property type="match status" value="1"/>
</dbReference>
<dbReference type="SUPFAM" id="SSF56176">
    <property type="entry name" value="FAD-binding/transporter-associated domain-like"/>
    <property type="match status" value="1"/>
</dbReference>
<dbReference type="Gene3D" id="3.30.390.50">
    <property type="entry name" value="CO dehydrogenase flavoprotein, C-terminal domain"/>
    <property type="match status" value="1"/>
</dbReference>
<protein>
    <submittedName>
        <fullName evidence="5">Xanthine dehydrogenase family protein subunit M</fullName>
    </submittedName>
</protein>
<dbReference type="PROSITE" id="PS51387">
    <property type="entry name" value="FAD_PCMH"/>
    <property type="match status" value="1"/>
</dbReference>
<dbReference type="SUPFAM" id="SSF55447">
    <property type="entry name" value="CO dehydrogenase flavoprotein C-terminal domain-like"/>
    <property type="match status" value="1"/>
</dbReference>
<reference evidence="5 6" key="1">
    <citation type="submission" date="2022-06" db="EMBL/GenBank/DDBJ databases">
        <title>Isolation of gut microbiota from human fecal samples.</title>
        <authorList>
            <person name="Pamer E.G."/>
            <person name="Barat B."/>
            <person name="Waligurski E."/>
            <person name="Medina S."/>
            <person name="Paddock L."/>
            <person name="Mostad J."/>
        </authorList>
    </citation>
    <scope>NUCLEOTIDE SEQUENCE [LARGE SCALE GENOMIC DNA]</scope>
    <source>
        <strain evidence="5 6">SL.3.17</strain>
    </source>
</reference>
<evidence type="ECO:0000256" key="1">
    <source>
        <dbReference type="ARBA" id="ARBA00022630"/>
    </source>
</evidence>
<dbReference type="InterPro" id="IPR036318">
    <property type="entry name" value="FAD-bd_PCMH-like_sf"/>
</dbReference>
<sequence>MALPNFDYIAAKSLREASELVCNHGERCVLMAGGTDVILLIKDSVLKDVDTVIDLKDIPELDRLEFVEGEGLKVGALTKLFTIQTSQAVEEKMPAVADAAHYVASAQIRRKGTMAGNICNASPSADTAPILLAMNAVVKTYSKNGGRTIPIDDFFTGVKKTCLKKEEGEIVTEIDIPELKAGEGSAYFKHAVRKAMDLAIIGSGAWVKMDGNKIAGCRIAMGGVGVTPLRAKKAEQFLIGGEATEERFAEAGVIASGECSPISDVRASAEYRSDMIRVFTKRALKKAVETLA</sequence>
<name>A0ABT1RPF0_9FIRM</name>
<keyword evidence="6" id="KW-1185">Reference proteome</keyword>
<dbReference type="Proteomes" id="UP001524502">
    <property type="component" value="Unassembled WGS sequence"/>
</dbReference>
<dbReference type="InterPro" id="IPR051312">
    <property type="entry name" value="Diverse_Substr_Oxidored"/>
</dbReference>
<organism evidence="5 6">
    <name type="scientific">Anaerovorax odorimutans</name>
    <dbReference type="NCBI Taxonomy" id="109327"/>
    <lineage>
        <taxon>Bacteria</taxon>
        <taxon>Bacillati</taxon>
        <taxon>Bacillota</taxon>
        <taxon>Clostridia</taxon>
        <taxon>Peptostreptococcales</taxon>
        <taxon>Anaerovoracaceae</taxon>
        <taxon>Anaerovorax</taxon>
    </lineage>
</organism>
<dbReference type="InterPro" id="IPR016169">
    <property type="entry name" value="FAD-bd_PCMH_sub2"/>
</dbReference>